<dbReference type="AlphaFoldDB" id="A0A1L5FCH2"/>
<protein>
    <submittedName>
        <fullName evidence="1">Uncharacterized protein</fullName>
    </submittedName>
</protein>
<sequence length="62" mass="7283">MEKLTLKELLKEIKAEKFAEILPYNARKALRASGLKRNGTRWVFDDKEKEIAKNIILKSCQY</sequence>
<accession>A0A1L5FCH2</accession>
<dbReference type="Proteomes" id="UP000184604">
    <property type="component" value="Chromosome"/>
</dbReference>
<dbReference type="EMBL" id="CP018335">
    <property type="protein sequence ID" value="APM40712.1"/>
    <property type="molecule type" value="Genomic_DNA"/>
</dbReference>
<gene>
    <name evidence="1" type="ORF">BS101_19290</name>
</gene>
<organism evidence="1 2">
    <name type="scientific">Clostridium kluyveri</name>
    <dbReference type="NCBI Taxonomy" id="1534"/>
    <lineage>
        <taxon>Bacteria</taxon>
        <taxon>Bacillati</taxon>
        <taxon>Bacillota</taxon>
        <taxon>Clostridia</taxon>
        <taxon>Eubacteriales</taxon>
        <taxon>Clostridiaceae</taxon>
        <taxon>Clostridium</taxon>
    </lineage>
</organism>
<dbReference type="RefSeq" id="WP_073540279.1">
    <property type="nucleotide sequence ID" value="NZ_CP018335.1"/>
</dbReference>
<proteinExistence type="predicted"/>
<evidence type="ECO:0000313" key="1">
    <source>
        <dbReference type="EMBL" id="APM40712.1"/>
    </source>
</evidence>
<evidence type="ECO:0000313" key="2">
    <source>
        <dbReference type="Proteomes" id="UP000184604"/>
    </source>
</evidence>
<name>A0A1L5FCH2_CLOKL</name>
<reference evidence="1 2" key="1">
    <citation type="submission" date="2016-12" db="EMBL/GenBank/DDBJ databases">
        <title>Complete genome sequence of Clostridium kluyveri JZZ isolated from the pit mud of a Chinese flavor liquor-making factory.</title>
        <authorList>
            <person name="Wang Y."/>
        </authorList>
    </citation>
    <scope>NUCLEOTIDE SEQUENCE [LARGE SCALE GENOMIC DNA]</scope>
    <source>
        <strain evidence="1 2">JZZ</strain>
    </source>
</reference>